<dbReference type="PANTHER" id="PTHR13683">
    <property type="entry name" value="ASPARTYL PROTEASES"/>
    <property type="match status" value="1"/>
</dbReference>
<dbReference type="EMBL" id="CM031824">
    <property type="protein sequence ID" value="KAG6625045.1"/>
    <property type="molecule type" value="Genomic_DNA"/>
</dbReference>
<evidence type="ECO:0000256" key="4">
    <source>
        <dbReference type="ARBA" id="ARBA00022737"/>
    </source>
</evidence>
<keyword evidence="3 10" id="KW-0732">Signal</keyword>
<feature type="signal peptide" evidence="10">
    <location>
        <begin position="1"/>
        <end position="30"/>
    </location>
</feature>
<proteinExistence type="inferred from homology"/>
<evidence type="ECO:0000256" key="2">
    <source>
        <dbReference type="ARBA" id="ARBA00022670"/>
    </source>
</evidence>
<dbReference type="InterPro" id="IPR033121">
    <property type="entry name" value="PEPTIDASE_A1"/>
</dbReference>
<protein>
    <recommendedName>
        <fullName evidence="7">Aspartic proteinase Asp1</fullName>
    </recommendedName>
    <alternativeName>
        <fullName evidence="8">Nucellin-like protein</fullName>
    </alternativeName>
</protein>
<evidence type="ECO:0000259" key="11">
    <source>
        <dbReference type="PROSITE" id="PS51767"/>
    </source>
</evidence>
<comment type="similarity">
    <text evidence="1">Belongs to the peptidase A1 family.</text>
</comment>
<evidence type="ECO:0000313" key="14">
    <source>
        <dbReference type="Proteomes" id="UP000811609"/>
    </source>
</evidence>
<keyword evidence="14" id="KW-1185">Reference proteome</keyword>
<keyword evidence="6" id="KW-0378">Hydrolase</keyword>
<evidence type="ECO:0000256" key="9">
    <source>
        <dbReference type="PIRSR" id="PIRSR601461-1"/>
    </source>
</evidence>
<evidence type="ECO:0000256" key="7">
    <source>
        <dbReference type="ARBA" id="ARBA00068871"/>
    </source>
</evidence>
<evidence type="ECO:0000313" key="13">
    <source>
        <dbReference type="EMBL" id="KAG6672570.1"/>
    </source>
</evidence>
<dbReference type="InterPro" id="IPR001461">
    <property type="entry name" value="Aspartic_peptidase_A1"/>
</dbReference>
<dbReference type="Pfam" id="PF14543">
    <property type="entry name" value="TAXi_N"/>
    <property type="match status" value="1"/>
</dbReference>
<dbReference type="AlphaFoldDB" id="A0A8T1N464"/>
<sequence length="456" mass="49818">MGERGPTTMIALTAFFFLRMLATFPAGSFSDSNQHPQSKTKSVHPASPNRFGSSVIFPVQGNVYPLGYYFVTLKIGHPPKQYDLDIDSGSDLTWVQCDAPCTGCTKPRNRLYKPNNNIVTYADPVCAAMHYPGNHKAKDPNEQCDYVVTYADHGSSLGVLVKDYFPLRFTNGSIIGPRLAFGCGYDQKYSGPHSPPSTAGVLGLGNGKASIVSQLHTMGLTRDVVGHCLGGRQGGFLFFGDDLVPSSGIIWLPTSHNSLEYHYTSGPAELLFGGKSTGVNGLLIVFDSGSSYTYFNSQAYRATVSLLTKELNGKPFKDAPEDQSLPICWKGTKPFKSVGDVKNYFKPLILSFTHAKNVQLHLAPEAYLIVTKQGNVCLGILNGTEVGLKNLNIIGDISLQDKMVIYDNEKQQIGWTPANCERLPSADRDSGEGFSHHYALITPEDYPATYVSWEDQ</sequence>
<dbReference type="Proteomes" id="UP000811609">
    <property type="component" value="Chromosome 16"/>
</dbReference>
<evidence type="ECO:0000256" key="5">
    <source>
        <dbReference type="ARBA" id="ARBA00022750"/>
    </source>
</evidence>
<evidence type="ECO:0000256" key="6">
    <source>
        <dbReference type="ARBA" id="ARBA00022801"/>
    </source>
</evidence>
<dbReference type="EMBL" id="CM031840">
    <property type="protein sequence ID" value="KAG6672570.1"/>
    <property type="molecule type" value="Genomic_DNA"/>
</dbReference>
<dbReference type="GO" id="GO:0004190">
    <property type="term" value="F:aspartic-type endopeptidase activity"/>
    <property type="evidence" value="ECO:0007669"/>
    <property type="project" value="UniProtKB-KW"/>
</dbReference>
<gene>
    <name evidence="12" type="ORF">CIPAW_16G068200</name>
    <name evidence="13" type="ORF">I3842_16G064400</name>
</gene>
<keyword evidence="2" id="KW-0645">Protease</keyword>
<evidence type="ECO:0000313" key="12">
    <source>
        <dbReference type="EMBL" id="KAG6625045.1"/>
    </source>
</evidence>
<keyword evidence="5" id="KW-0064">Aspartyl protease</keyword>
<feature type="chain" id="PRO_5035941467" description="Aspartic proteinase Asp1" evidence="10">
    <location>
        <begin position="31"/>
        <end position="456"/>
    </location>
</feature>
<dbReference type="PROSITE" id="PS51767">
    <property type="entry name" value="PEPTIDASE_A1"/>
    <property type="match status" value="1"/>
</dbReference>
<dbReference type="InterPro" id="IPR032861">
    <property type="entry name" value="TAXi_N"/>
</dbReference>
<reference evidence="13" key="2">
    <citation type="submission" date="2021-01" db="EMBL/GenBank/DDBJ databases">
        <authorList>
            <person name="Lovell J.T."/>
            <person name="Bentley N."/>
            <person name="Bhattarai G."/>
            <person name="Jenkins J.W."/>
            <person name="Sreedasyam A."/>
            <person name="Alarcon Y."/>
            <person name="Bock C."/>
            <person name="Boston L."/>
            <person name="Carlson J."/>
            <person name="Cervantes K."/>
            <person name="Clermont K."/>
            <person name="Krom N."/>
            <person name="Kubenka K."/>
            <person name="Mamidi S."/>
            <person name="Mattison C."/>
            <person name="Monteros M."/>
            <person name="Pisani C."/>
            <person name="Plott C."/>
            <person name="Rajasekar S."/>
            <person name="Rhein H.S."/>
            <person name="Rohla C."/>
            <person name="Song M."/>
            <person name="Hilaire R.S."/>
            <person name="Shu S."/>
            <person name="Wells L."/>
            <person name="Wang X."/>
            <person name="Webber J."/>
            <person name="Heerema R.J."/>
            <person name="Klein P."/>
            <person name="Conner P."/>
            <person name="Grauke L."/>
            <person name="Grimwood J."/>
            <person name="Schmutz J."/>
            <person name="Randall J.J."/>
        </authorList>
    </citation>
    <scope>NUCLEOTIDE SEQUENCE</scope>
    <source>
        <tissue evidence="13">Leaf</tissue>
    </source>
</reference>
<keyword evidence="4" id="KW-0677">Repeat</keyword>
<organism evidence="12 14">
    <name type="scientific">Carya illinoinensis</name>
    <name type="common">Pecan</name>
    <dbReference type="NCBI Taxonomy" id="32201"/>
    <lineage>
        <taxon>Eukaryota</taxon>
        <taxon>Viridiplantae</taxon>
        <taxon>Streptophyta</taxon>
        <taxon>Embryophyta</taxon>
        <taxon>Tracheophyta</taxon>
        <taxon>Spermatophyta</taxon>
        <taxon>Magnoliopsida</taxon>
        <taxon>eudicotyledons</taxon>
        <taxon>Gunneridae</taxon>
        <taxon>Pentapetalae</taxon>
        <taxon>rosids</taxon>
        <taxon>fabids</taxon>
        <taxon>Fagales</taxon>
        <taxon>Juglandaceae</taxon>
        <taxon>Carya</taxon>
    </lineage>
</organism>
<feature type="active site" evidence="9">
    <location>
        <position position="287"/>
    </location>
</feature>
<feature type="active site" evidence="9">
    <location>
        <position position="87"/>
    </location>
</feature>
<dbReference type="FunFam" id="2.40.70.10:FF:000027">
    <property type="entry name" value="Aspartic proteinase Asp1 isoform A"/>
    <property type="match status" value="1"/>
</dbReference>
<dbReference type="Proteomes" id="UP000811246">
    <property type="component" value="Chromosome 16"/>
</dbReference>
<evidence type="ECO:0000256" key="10">
    <source>
        <dbReference type="SAM" id="SignalP"/>
    </source>
</evidence>
<evidence type="ECO:0000256" key="8">
    <source>
        <dbReference type="ARBA" id="ARBA00077656"/>
    </source>
</evidence>
<accession>A0A8T1N464</accession>
<dbReference type="GO" id="GO:0006508">
    <property type="term" value="P:proteolysis"/>
    <property type="evidence" value="ECO:0007669"/>
    <property type="project" value="UniProtKB-KW"/>
</dbReference>
<dbReference type="CDD" id="cd05475">
    <property type="entry name" value="nucellin_like"/>
    <property type="match status" value="1"/>
</dbReference>
<dbReference type="InterPro" id="IPR032799">
    <property type="entry name" value="TAXi_C"/>
</dbReference>
<dbReference type="PANTHER" id="PTHR13683:SF227">
    <property type="entry name" value="EUKARYOTIC ASPARTYL PROTEASE FAMILY PROTEIN"/>
    <property type="match status" value="1"/>
</dbReference>
<feature type="domain" description="Peptidase A1" evidence="11">
    <location>
        <begin position="69"/>
        <end position="416"/>
    </location>
</feature>
<dbReference type="InterPro" id="IPR033823">
    <property type="entry name" value="Nucellin"/>
</dbReference>
<dbReference type="Pfam" id="PF14541">
    <property type="entry name" value="TAXi_C"/>
    <property type="match status" value="1"/>
</dbReference>
<evidence type="ECO:0000256" key="1">
    <source>
        <dbReference type="ARBA" id="ARBA00007447"/>
    </source>
</evidence>
<dbReference type="FunFam" id="2.40.70.10:FF:000015">
    <property type="entry name" value="Aspartyl protease family protein"/>
    <property type="match status" value="1"/>
</dbReference>
<evidence type="ECO:0000256" key="3">
    <source>
        <dbReference type="ARBA" id="ARBA00022729"/>
    </source>
</evidence>
<name>A0A8T1N464_CARIL</name>
<comment type="caution">
    <text evidence="12">The sequence shown here is derived from an EMBL/GenBank/DDBJ whole genome shotgun (WGS) entry which is preliminary data.</text>
</comment>
<reference evidence="12" key="1">
    <citation type="submission" date="2020-12" db="EMBL/GenBank/DDBJ databases">
        <title>WGS assembly of Carya illinoinensis cv. Pawnee.</title>
        <authorList>
            <person name="Platts A."/>
            <person name="Shu S."/>
            <person name="Wright S."/>
            <person name="Barry K."/>
            <person name="Edger P."/>
            <person name="Pires J.C."/>
            <person name="Schmutz J."/>
        </authorList>
    </citation>
    <scope>NUCLEOTIDE SEQUENCE</scope>
    <source>
        <tissue evidence="12">Leaf</tissue>
    </source>
</reference>